<feature type="transmembrane region" description="Helical" evidence="1">
    <location>
        <begin position="15"/>
        <end position="35"/>
    </location>
</feature>
<dbReference type="Proteomes" id="UP001606303">
    <property type="component" value="Unassembled WGS sequence"/>
</dbReference>
<name>A0ABW7GW54_9BURK</name>
<reference evidence="2 3" key="1">
    <citation type="submission" date="2024-08" db="EMBL/GenBank/DDBJ databases">
        <authorList>
            <person name="Lu H."/>
        </authorList>
    </citation>
    <scope>NUCLEOTIDE SEQUENCE [LARGE SCALE GENOMIC DNA]</scope>
    <source>
        <strain evidence="2 3">BYS87W</strain>
    </source>
</reference>
<proteinExistence type="predicted"/>
<accession>A0ABW7GW54</accession>
<keyword evidence="1" id="KW-0472">Membrane</keyword>
<gene>
    <name evidence="2" type="ORF">ACG01O_06330</name>
</gene>
<evidence type="ECO:0000313" key="3">
    <source>
        <dbReference type="Proteomes" id="UP001606303"/>
    </source>
</evidence>
<dbReference type="RefSeq" id="WP_394382422.1">
    <property type="nucleotide sequence ID" value="NZ_JBIGIB010000001.1"/>
</dbReference>
<keyword evidence="3" id="KW-1185">Reference proteome</keyword>
<evidence type="ECO:0000256" key="1">
    <source>
        <dbReference type="SAM" id="Phobius"/>
    </source>
</evidence>
<organism evidence="2 3">
    <name type="scientific">Pelomonas baiyunensis</name>
    <dbReference type="NCBI Taxonomy" id="3299026"/>
    <lineage>
        <taxon>Bacteria</taxon>
        <taxon>Pseudomonadati</taxon>
        <taxon>Pseudomonadota</taxon>
        <taxon>Betaproteobacteria</taxon>
        <taxon>Burkholderiales</taxon>
        <taxon>Sphaerotilaceae</taxon>
        <taxon>Roseateles</taxon>
    </lineage>
</organism>
<dbReference type="EMBL" id="JBIGIB010000001">
    <property type="protein sequence ID" value="MFG6466216.1"/>
    <property type="molecule type" value="Genomic_DNA"/>
</dbReference>
<evidence type="ECO:0000313" key="2">
    <source>
        <dbReference type="EMBL" id="MFG6466216.1"/>
    </source>
</evidence>
<comment type="caution">
    <text evidence="2">The sequence shown here is derived from an EMBL/GenBank/DDBJ whole genome shotgun (WGS) entry which is preliminary data.</text>
</comment>
<protein>
    <submittedName>
        <fullName evidence="2">Uncharacterized protein</fullName>
    </submittedName>
</protein>
<keyword evidence="1" id="KW-0812">Transmembrane</keyword>
<sequence>MKPLDDTTDLFSPPPLWLCVLTGAVLGAALMWAFIDTLHENVRHGEAFRQGQRAQSVQAAALRQAVATGSTPTMGTSMSPNFVR</sequence>
<keyword evidence="1" id="KW-1133">Transmembrane helix</keyword>